<organism evidence="1 2">
    <name type="scientific">Paenirhodobacter huangdaonensis</name>
    <dbReference type="NCBI Taxonomy" id="2501515"/>
    <lineage>
        <taxon>Bacteria</taxon>
        <taxon>Pseudomonadati</taxon>
        <taxon>Pseudomonadota</taxon>
        <taxon>Alphaproteobacteria</taxon>
        <taxon>Rhodobacterales</taxon>
        <taxon>Rhodobacter group</taxon>
        <taxon>Paenirhodobacter</taxon>
    </lineage>
</organism>
<keyword evidence="2" id="KW-1185">Reference proteome</keyword>
<gene>
    <name evidence="1" type="ORF">EOW66_14985</name>
</gene>
<comment type="caution">
    <text evidence="1">The sequence shown here is derived from an EMBL/GenBank/DDBJ whole genome shotgun (WGS) entry which is preliminary data.</text>
</comment>
<name>A0A3S3LKR2_9RHOB</name>
<reference evidence="1" key="1">
    <citation type="submission" date="2019-01" db="EMBL/GenBank/DDBJ databases">
        <title>Sinorhodobacter populi sp. nov. isolated from the symptomatic bark tissue of Populus euramericana canker.</title>
        <authorList>
            <person name="Xu G."/>
        </authorList>
    </citation>
    <scope>NUCLEOTIDE SEQUENCE [LARGE SCALE GENOMIC DNA]</scope>
    <source>
        <strain evidence="1">CGMCC 1.12963</strain>
    </source>
</reference>
<accession>A0A3S3LKR2</accession>
<protein>
    <recommendedName>
        <fullName evidence="3">H-type lectin domain-containing protein</fullName>
    </recommendedName>
</protein>
<proteinExistence type="predicted"/>
<sequence>MELRFWQPLKRPAQDAVPAHVRKIWLARDCFAGQAAAQQSVAAQEVLHAGPEALVLRGHDTLRTQPHSAFSERGVGRTQVQLLLWVPFRLPFCEPPAVSLHLVQPLPCDVRATQVAPDGFQIRVQSWGEIAEPELEVLWKAAGFPESAASTGAAN</sequence>
<evidence type="ECO:0008006" key="3">
    <source>
        <dbReference type="Google" id="ProtNLM"/>
    </source>
</evidence>
<reference evidence="1" key="2">
    <citation type="submission" date="2019-01" db="EMBL/GenBank/DDBJ databases">
        <authorList>
            <person name="Li Y."/>
        </authorList>
    </citation>
    <scope>NUCLEOTIDE SEQUENCE [LARGE SCALE GENOMIC DNA]</scope>
    <source>
        <strain evidence="1">CGMCC 1.12963</strain>
    </source>
</reference>
<dbReference type="InterPro" id="IPR037221">
    <property type="entry name" value="H-type_lectin_dom_sf"/>
</dbReference>
<evidence type="ECO:0000313" key="1">
    <source>
        <dbReference type="EMBL" id="RWR50307.1"/>
    </source>
</evidence>
<dbReference type="SUPFAM" id="SSF141086">
    <property type="entry name" value="Agglutinin HPA-like"/>
    <property type="match status" value="1"/>
</dbReference>
<dbReference type="RefSeq" id="WP_128157110.1">
    <property type="nucleotide sequence ID" value="NZ_JBHSOM010000008.1"/>
</dbReference>
<dbReference type="EMBL" id="SAVA01000009">
    <property type="protein sequence ID" value="RWR50307.1"/>
    <property type="molecule type" value="Genomic_DNA"/>
</dbReference>
<dbReference type="Proteomes" id="UP000288071">
    <property type="component" value="Unassembled WGS sequence"/>
</dbReference>
<dbReference type="AlphaFoldDB" id="A0A3S3LKR2"/>
<evidence type="ECO:0000313" key="2">
    <source>
        <dbReference type="Proteomes" id="UP000288071"/>
    </source>
</evidence>